<feature type="region of interest" description="Disordered" evidence="1">
    <location>
        <begin position="197"/>
        <end position="240"/>
    </location>
</feature>
<evidence type="ECO:0000256" key="2">
    <source>
        <dbReference type="SAM" id="Phobius"/>
    </source>
</evidence>
<evidence type="ECO:0000256" key="1">
    <source>
        <dbReference type="SAM" id="MobiDB-lite"/>
    </source>
</evidence>
<keyword evidence="4" id="KW-1185">Reference proteome</keyword>
<keyword evidence="2" id="KW-1133">Transmembrane helix</keyword>
<proteinExistence type="predicted"/>
<dbReference type="OrthoDB" id="4770059at2759"/>
<organism evidence="3 4">
    <name type="scientific">Lophiotrema nucula</name>
    <dbReference type="NCBI Taxonomy" id="690887"/>
    <lineage>
        <taxon>Eukaryota</taxon>
        <taxon>Fungi</taxon>
        <taxon>Dikarya</taxon>
        <taxon>Ascomycota</taxon>
        <taxon>Pezizomycotina</taxon>
        <taxon>Dothideomycetes</taxon>
        <taxon>Pleosporomycetidae</taxon>
        <taxon>Pleosporales</taxon>
        <taxon>Lophiotremataceae</taxon>
        <taxon>Lophiotrema</taxon>
    </lineage>
</organism>
<feature type="compositionally biased region" description="Basic and acidic residues" evidence="1">
    <location>
        <begin position="317"/>
        <end position="329"/>
    </location>
</feature>
<keyword evidence="2" id="KW-0472">Membrane</keyword>
<sequence length="329" mass="35048">MSEASTTTVSTVTVTDPSSIASFNRGPITSIFEQPTSCLATLTLNQNRIDLYWGHYGESYVDSSCYPKPTVPVNNLVTPSSWNSYWYSPAVCPQSWTQATTFATVMPGGDDLTLISLGTDTTAALCCPSGYRYKGSGHICTSDIKQNQVLLYILPTNNGQDFERPTSTTTVASDSSVIGDGVPIWWQSSDSKVLASASTLTPTPTGPTTAPTTAPTTGAQTGPMTSIPSQTSTPPSSGLSTGAKAGIGVAVPLAVIAIAAIAFLLFRRRRKNAVVSGSEAVPGMHSYDPKPPTDAPHDYYSNQHQEPQELYSQPEAYHSRHELPEPGYR</sequence>
<dbReference type="EMBL" id="ML977326">
    <property type="protein sequence ID" value="KAF2114096.1"/>
    <property type="molecule type" value="Genomic_DNA"/>
</dbReference>
<evidence type="ECO:0008006" key="5">
    <source>
        <dbReference type="Google" id="ProtNLM"/>
    </source>
</evidence>
<feature type="transmembrane region" description="Helical" evidence="2">
    <location>
        <begin position="245"/>
        <end position="266"/>
    </location>
</feature>
<keyword evidence="2" id="KW-0812">Transmembrane</keyword>
<gene>
    <name evidence="3" type="ORF">BDV96DRAFT_647582</name>
</gene>
<evidence type="ECO:0000313" key="3">
    <source>
        <dbReference type="EMBL" id="KAF2114096.1"/>
    </source>
</evidence>
<dbReference type="Proteomes" id="UP000799770">
    <property type="component" value="Unassembled WGS sequence"/>
</dbReference>
<reference evidence="3" key="1">
    <citation type="journal article" date="2020" name="Stud. Mycol.">
        <title>101 Dothideomycetes genomes: a test case for predicting lifestyles and emergence of pathogens.</title>
        <authorList>
            <person name="Haridas S."/>
            <person name="Albert R."/>
            <person name="Binder M."/>
            <person name="Bloem J."/>
            <person name="Labutti K."/>
            <person name="Salamov A."/>
            <person name="Andreopoulos B."/>
            <person name="Baker S."/>
            <person name="Barry K."/>
            <person name="Bills G."/>
            <person name="Bluhm B."/>
            <person name="Cannon C."/>
            <person name="Castanera R."/>
            <person name="Culley D."/>
            <person name="Daum C."/>
            <person name="Ezra D."/>
            <person name="Gonzalez J."/>
            <person name="Henrissat B."/>
            <person name="Kuo A."/>
            <person name="Liang C."/>
            <person name="Lipzen A."/>
            <person name="Lutzoni F."/>
            <person name="Magnuson J."/>
            <person name="Mondo S."/>
            <person name="Nolan M."/>
            <person name="Ohm R."/>
            <person name="Pangilinan J."/>
            <person name="Park H.-J."/>
            <person name="Ramirez L."/>
            <person name="Alfaro M."/>
            <person name="Sun H."/>
            <person name="Tritt A."/>
            <person name="Yoshinaga Y."/>
            <person name="Zwiers L.-H."/>
            <person name="Turgeon B."/>
            <person name="Goodwin S."/>
            <person name="Spatafora J."/>
            <person name="Crous P."/>
            <person name="Grigoriev I."/>
        </authorList>
    </citation>
    <scope>NUCLEOTIDE SEQUENCE</scope>
    <source>
        <strain evidence="3">CBS 627.86</strain>
    </source>
</reference>
<feature type="compositionally biased region" description="Low complexity" evidence="1">
    <location>
        <begin position="199"/>
        <end position="240"/>
    </location>
</feature>
<dbReference type="AlphaFoldDB" id="A0A6A5Z4S1"/>
<name>A0A6A5Z4S1_9PLEO</name>
<accession>A0A6A5Z4S1</accession>
<evidence type="ECO:0000313" key="4">
    <source>
        <dbReference type="Proteomes" id="UP000799770"/>
    </source>
</evidence>
<feature type="region of interest" description="Disordered" evidence="1">
    <location>
        <begin position="276"/>
        <end position="329"/>
    </location>
</feature>
<protein>
    <recommendedName>
        <fullName evidence="5">Mid2 domain-containing protein</fullName>
    </recommendedName>
</protein>